<keyword evidence="1" id="KW-0732">Signal</keyword>
<accession>A0A143BMK2</accession>
<dbReference type="KEGG" id="gph:GEMMAAP_15680"/>
<reference evidence="2 3" key="1">
    <citation type="journal article" date="2014" name="Proc. Natl. Acad. Sci. U.S.A.">
        <title>Functional type 2 photosynthetic reaction centers found in the rare bacterial phylum Gemmatimonadetes.</title>
        <authorList>
            <person name="Zeng Y."/>
            <person name="Feng F."/>
            <person name="Medova H."/>
            <person name="Dean J."/>
            <person name="Koblizek M."/>
        </authorList>
    </citation>
    <scope>NUCLEOTIDE SEQUENCE [LARGE SCALE GENOMIC DNA]</scope>
    <source>
        <strain evidence="2 3">AP64</strain>
    </source>
</reference>
<dbReference type="eggNOG" id="ENOG5033ZZA">
    <property type="taxonomic scope" value="Bacteria"/>
</dbReference>
<protein>
    <recommendedName>
        <fullName evidence="4">Ig-like domain-containing protein</fullName>
    </recommendedName>
</protein>
<evidence type="ECO:0000313" key="2">
    <source>
        <dbReference type="EMBL" id="AMW05843.1"/>
    </source>
</evidence>
<proteinExistence type="predicted"/>
<dbReference type="EMBL" id="CP011454">
    <property type="protein sequence ID" value="AMW05843.1"/>
    <property type="molecule type" value="Genomic_DNA"/>
</dbReference>
<dbReference type="RefSeq" id="WP_026848437.1">
    <property type="nucleotide sequence ID" value="NZ_CP011454.1"/>
</dbReference>
<evidence type="ECO:0000313" key="3">
    <source>
        <dbReference type="Proteomes" id="UP000076404"/>
    </source>
</evidence>
<dbReference type="STRING" id="1379270.GEMMAAP_15680"/>
<keyword evidence="3" id="KW-1185">Reference proteome</keyword>
<sequence>MHLTARFSRRPRPFAFVALATAALAACEQPAATWLDAEPVATIMPSPLAYPQFTPYDSTLREGTPEAAFLLTQDQLRELGAVTLLASPLDSLAESRVTLGTTASLPPMQMAPAPTTSLGDAEAPLDSLRCARSLRLAVAPGRGRVAVWWQRASGGRVHLAAAWRDSIAAEGRLGAWRGPIMVDTLDQGPRDAQASDRGAYGCARPAPSVAVDSLNGYVHVAYALTGPEGPGVFYAHQMDPRAAFEPPVAILYGERLGHARVASHGELVAVAYEDPNGRSRVITSVAISRTAGHLFEDRLTASGGTSASDPYVVVRGKAVVVGWSDQPSPNTAPVFTLRRAVVR</sequence>
<evidence type="ECO:0000256" key="1">
    <source>
        <dbReference type="SAM" id="SignalP"/>
    </source>
</evidence>
<gene>
    <name evidence="2" type="ORF">GEMMAAP_15680</name>
</gene>
<evidence type="ECO:0008006" key="4">
    <source>
        <dbReference type="Google" id="ProtNLM"/>
    </source>
</evidence>
<organism evidence="2 3">
    <name type="scientific">Gemmatimonas phototrophica</name>
    <dbReference type="NCBI Taxonomy" id="1379270"/>
    <lineage>
        <taxon>Bacteria</taxon>
        <taxon>Pseudomonadati</taxon>
        <taxon>Gemmatimonadota</taxon>
        <taxon>Gemmatimonadia</taxon>
        <taxon>Gemmatimonadales</taxon>
        <taxon>Gemmatimonadaceae</taxon>
        <taxon>Gemmatimonas</taxon>
    </lineage>
</organism>
<feature type="chain" id="PRO_5007506825" description="Ig-like domain-containing protein" evidence="1">
    <location>
        <begin position="26"/>
        <end position="343"/>
    </location>
</feature>
<feature type="signal peptide" evidence="1">
    <location>
        <begin position="1"/>
        <end position="25"/>
    </location>
</feature>
<dbReference type="AlphaFoldDB" id="A0A143BMK2"/>
<reference evidence="2 3" key="2">
    <citation type="journal article" date="2016" name="Environ. Microbiol. Rep.">
        <title>Metagenomic evidence for the presence of phototrophic Gemmatimonadetes bacteria in diverse environments.</title>
        <authorList>
            <person name="Zeng Y."/>
            <person name="Baumbach J."/>
            <person name="Barbosa E.G."/>
            <person name="Azevedo V."/>
            <person name="Zhang C."/>
            <person name="Koblizek M."/>
        </authorList>
    </citation>
    <scope>NUCLEOTIDE SEQUENCE [LARGE SCALE GENOMIC DNA]</scope>
    <source>
        <strain evidence="2 3">AP64</strain>
    </source>
</reference>
<dbReference type="OrthoDB" id="9821659at2"/>
<name>A0A143BMK2_9BACT</name>
<dbReference type="Proteomes" id="UP000076404">
    <property type="component" value="Chromosome"/>
</dbReference>
<dbReference type="PROSITE" id="PS51257">
    <property type="entry name" value="PROKAR_LIPOPROTEIN"/>
    <property type="match status" value="1"/>
</dbReference>